<dbReference type="GO" id="GO:0016740">
    <property type="term" value="F:transferase activity"/>
    <property type="evidence" value="ECO:0007669"/>
    <property type="project" value="UniProtKB-KW"/>
</dbReference>
<organism evidence="4 5">
    <name type="scientific">Paenibacillus aceti</name>
    <dbReference type="NCBI Taxonomy" id="1820010"/>
    <lineage>
        <taxon>Bacteria</taxon>
        <taxon>Bacillati</taxon>
        <taxon>Bacillota</taxon>
        <taxon>Bacilli</taxon>
        <taxon>Bacillales</taxon>
        <taxon>Paenibacillaceae</taxon>
        <taxon>Paenibacillus</taxon>
    </lineage>
</organism>
<evidence type="ECO:0000259" key="2">
    <source>
        <dbReference type="Pfam" id="PF00535"/>
    </source>
</evidence>
<dbReference type="Pfam" id="PF00535">
    <property type="entry name" value="Glycos_transf_2"/>
    <property type="match status" value="1"/>
</dbReference>
<dbReference type="Proteomes" id="UP000608420">
    <property type="component" value="Unassembled WGS sequence"/>
</dbReference>
<dbReference type="Gene3D" id="3.90.550.10">
    <property type="entry name" value="Spore Coat Polysaccharide Biosynthesis Protein SpsA, Chain A"/>
    <property type="match status" value="1"/>
</dbReference>
<evidence type="ECO:0000313" key="5">
    <source>
        <dbReference type="Proteomes" id="UP000608420"/>
    </source>
</evidence>
<comment type="caution">
    <text evidence="4">The sequence shown here is derived from an EMBL/GenBank/DDBJ whole genome shotgun (WGS) entry which is preliminary data.</text>
</comment>
<dbReference type="PANTHER" id="PTHR43685:SF2">
    <property type="entry name" value="GLYCOSYLTRANSFERASE 2-LIKE DOMAIN-CONTAINING PROTEIN"/>
    <property type="match status" value="1"/>
</dbReference>
<dbReference type="InterPro" id="IPR050834">
    <property type="entry name" value="Glycosyltransf_2"/>
</dbReference>
<protein>
    <submittedName>
        <fullName evidence="4">Glycosyl transferase</fullName>
    </submittedName>
</protein>
<sequence>MIISVIIPTYNKSMYLDLTLSSFINQNFNEYELIIIDDGSTDNTKDIVSSYESKLNIKYIYQQNKGRSAARNSGLREAVGKYVVFNDDDRIVHPSFLSEHLKEHMTGDNKIVIGWKHNILTFLQPGIVFRQNELVQILANNPELSKELLQGSSINLVKKEMIERFHTPEFEKYIVWNGYDNFPAIINKYGDQLEGFYFPWILGTTANLSVSRELLDSVGHFDENFIGWGMEDTDLSYRLFRAGGEMKINRMAYNFHQYHLRENPKQIAPALRKNTLYFCEKYKELACYLYYRCWNLGKIEISTANELMRFANENNNVLSELRELYSIQQS</sequence>
<dbReference type="Pfam" id="PF02709">
    <property type="entry name" value="Glyco_transf_7C"/>
    <property type="match status" value="1"/>
</dbReference>
<dbReference type="SUPFAM" id="SSF53448">
    <property type="entry name" value="Nucleotide-diphospho-sugar transferases"/>
    <property type="match status" value="1"/>
</dbReference>
<dbReference type="PANTHER" id="PTHR43685">
    <property type="entry name" value="GLYCOSYLTRANSFERASE"/>
    <property type="match status" value="1"/>
</dbReference>
<keyword evidence="5" id="KW-1185">Reference proteome</keyword>
<dbReference type="InterPro" id="IPR027791">
    <property type="entry name" value="Galactosyl_T_C"/>
</dbReference>
<name>A0ABQ1W7F3_9BACL</name>
<dbReference type="InterPro" id="IPR001173">
    <property type="entry name" value="Glyco_trans_2-like"/>
</dbReference>
<proteinExistence type="predicted"/>
<gene>
    <name evidence="4" type="ORF">GCM10010913_46330</name>
</gene>
<reference evidence="5" key="1">
    <citation type="journal article" date="2019" name="Int. J. Syst. Evol. Microbiol.">
        <title>The Global Catalogue of Microorganisms (GCM) 10K type strain sequencing project: providing services to taxonomists for standard genome sequencing and annotation.</title>
        <authorList>
            <consortium name="The Broad Institute Genomics Platform"/>
            <consortium name="The Broad Institute Genome Sequencing Center for Infectious Disease"/>
            <person name="Wu L."/>
            <person name="Ma J."/>
        </authorList>
    </citation>
    <scope>NUCLEOTIDE SEQUENCE [LARGE SCALE GENOMIC DNA]</scope>
    <source>
        <strain evidence="5">CGMCC 1.15420</strain>
    </source>
</reference>
<evidence type="ECO:0000256" key="1">
    <source>
        <dbReference type="ARBA" id="ARBA00022679"/>
    </source>
</evidence>
<evidence type="ECO:0000259" key="3">
    <source>
        <dbReference type="Pfam" id="PF02709"/>
    </source>
</evidence>
<dbReference type="EMBL" id="BMIW01000054">
    <property type="protein sequence ID" value="GGG18937.1"/>
    <property type="molecule type" value="Genomic_DNA"/>
</dbReference>
<dbReference type="RefSeq" id="WP_120460104.1">
    <property type="nucleotide sequence ID" value="NZ_BMIW01000054.1"/>
</dbReference>
<accession>A0ABQ1W7F3</accession>
<evidence type="ECO:0000313" key="4">
    <source>
        <dbReference type="EMBL" id="GGG18937.1"/>
    </source>
</evidence>
<dbReference type="InterPro" id="IPR029044">
    <property type="entry name" value="Nucleotide-diphossugar_trans"/>
</dbReference>
<feature type="domain" description="Glycosyltransferase 2-like" evidence="2">
    <location>
        <begin position="4"/>
        <end position="115"/>
    </location>
</feature>
<feature type="domain" description="Galactosyltransferase C-terminal" evidence="3">
    <location>
        <begin position="207"/>
        <end position="255"/>
    </location>
</feature>
<keyword evidence="1 4" id="KW-0808">Transferase</keyword>